<evidence type="ECO:0000313" key="2">
    <source>
        <dbReference type="EMBL" id="QKD44162.1"/>
    </source>
</evidence>
<dbReference type="InterPro" id="IPR003812">
    <property type="entry name" value="Fido"/>
</dbReference>
<dbReference type="NCBIfam" id="TIGR01550">
    <property type="entry name" value="DOC_P1"/>
    <property type="match status" value="1"/>
</dbReference>
<protein>
    <submittedName>
        <fullName evidence="2">Type II toxin-antitoxin system death-on-curing family toxin</fullName>
    </submittedName>
</protein>
<dbReference type="PANTHER" id="PTHR39426:SF1">
    <property type="entry name" value="HOMOLOGY TO DEATH-ON-CURING PROTEIN OF PHAGE P1"/>
    <property type="match status" value="1"/>
</dbReference>
<dbReference type="RefSeq" id="WP_168727867.1">
    <property type="nucleotide sequence ID" value="NZ_CP051298.1"/>
</dbReference>
<dbReference type="InterPro" id="IPR036597">
    <property type="entry name" value="Fido-like_dom_sf"/>
</dbReference>
<dbReference type="PANTHER" id="PTHR39426">
    <property type="entry name" value="HOMOLOGY TO DEATH-ON-CURING PROTEIN OF PHAGE P1"/>
    <property type="match status" value="1"/>
</dbReference>
<evidence type="ECO:0000313" key="3">
    <source>
        <dbReference type="Proteomes" id="UP000500755"/>
    </source>
</evidence>
<dbReference type="EMBL" id="CP051298">
    <property type="protein sequence ID" value="QKD44162.1"/>
    <property type="molecule type" value="Genomic_DNA"/>
</dbReference>
<dbReference type="SUPFAM" id="SSF140931">
    <property type="entry name" value="Fic-like"/>
    <property type="match status" value="1"/>
</dbReference>
<organism evidence="2 3">
    <name type="scientific">Alicycliphilus denitrificans</name>
    <dbReference type="NCBI Taxonomy" id="179636"/>
    <lineage>
        <taxon>Bacteria</taxon>
        <taxon>Pseudomonadati</taxon>
        <taxon>Pseudomonadota</taxon>
        <taxon>Betaproteobacteria</taxon>
        <taxon>Burkholderiales</taxon>
        <taxon>Comamonadaceae</taxon>
        <taxon>Alicycliphilus</taxon>
    </lineage>
</organism>
<dbReference type="AlphaFoldDB" id="A0A858ZUC9"/>
<proteinExistence type="predicted"/>
<evidence type="ECO:0000259" key="1">
    <source>
        <dbReference type="PROSITE" id="PS51459"/>
    </source>
</evidence>
<dbReference type="Proteomes" id="UP000500755">
    <property type="component" value="Chromosome"/>
</dbReference>
<feature type="domain" description="Fido" evidence="1">
    <location>
        <begin position="8"/>
        <end position="128"/>
    </location>
</feature>
<dbReference type="InterPro" id="IPR006440">
    <property type="entry name" value="Doc"/>
</dbReference>
<gene>
    <name evidence="2" type="ORF">HF896_11255</name>
</gene>
<sequence>MNALTLYFDAQHAVDVHDWIIENSGGLPGLKDLGQLESVLEHIQNDDYYPSFDAKLTHLIFGINKFHAFNDGNKRSSLTLGAYFLTLNGYDYCVPQFVVQMENIVVEIAKGTIGRDLLQRVVVSLIEDDDFPDDLKLDLLEAMARDQLSDDGDEEG</sequence>
<name>A0A858ZUC9_9BURK</name>
<dbReference type="Gene3D" id="1.20.120.1870">
    <property type="entry name" value="Fic/DOC protein, Fido domain"/>
    <property type="match status" value="1"/>
</dbReference>
<dbReference type="PROSITE" id="PS51459">
    <property type="entry name" value="FIDO"/>
    <property type="match status" value="1"/>
</dbReference>
<dbReference type="InterPro" id="IPR053737">
    <property type="entry name" value="Type_II_TA_Toxin"/>
</dbReference>
<reference evidence="2 3" key="1">
    <citation type="submission" date="2020-05" db="EMBL/GenBank/DDBJ databases">
        <title>Complete genome sequence of Alicycliphilus denitrificans DP3.</title>
        <authorList>
            <person name="Chen X."/>
        </authorList>
    </citation>
    <scope>NUCLEOTIDE SEQUENCE [LARGE SCALE GENOMIC DNA]</scope>
    <source>
        <strain evidence="2 3">DP3</strain>
    </source>
</reference>
<dbReference type="GO" id="GO:0016301">
    <property type="term" value="F:kinase activity"/>
    <property type="evidence" value="ECO:0007669"/>
    <property type="project" value="InterPro"/>
</dbReference>
<accession>A0A858ZUC9</accession>
<dbReference type="Pfam" id="PF02661">
    <property type="entry name" value="Fic"/>
    <property type="match status" value="1"/>
</dbReference>